<proteinExistence type="predicted"/>
<feature type="compositionally biased region" description="Basic and acidic residues" evidence="1">
    <location>
        <begin position="50"/>
        <end position="65"/>
    </location>
</feature>
<dbReference type="RefSeq" id="WP_179407823.1">
    <property type="nucleotide sequence ID" value="NZ_BMGF01000004.1"/>
</dbReference>
<evidence type="ECO:0000313" key="3">
    <source>
        <dbReference type="Proteomes" id="UP000522081"/>
    </source>
</evidence>
<dbReference type="EMBL" id="JACBZF010000004">
    <property type="protein sequence ID" value="NYH95966.1"/>
    <property type="molecule type" value="Genomic_DNA"/>
</dbReference>
<accession>A0A7Y9XWM5</accession>
<protein>
    <submittedName>
        <fullName evidence="2">Uncharacterized protein</fullName>
    </submittedName>
</protein>
<feature type="region of interest" description="Disordered" evidence="1">
    <location>
        <begin position="44"/>
        <end position="65"/>
    </location>
</feature>
<name>A0A7Y9XWM5_9SPHN</name>
<evidence type="ECO:0000256" key="1">
    <source>
        <dbReference type="SAM" id="MobiDB-lite"/>
    </source>
</evidence>
<reference evidence="2 3" key="1">
    <citation type="submission" date="2020-07" db="EMBL/GenBank/DDBJ databases">
        <title>Genomic Encyclopedia of Type Strains, Phase IV (KMG-IV): sequencing the most valuable type-strain genomes for metagenomic binning, comparative biology and taxonomic classification.</title>
        <authorList>
            <person name="Goeker M."/>
        </authorList>
    </citation>
    <scope>NUCLEOTIDE SEQUENCE [LARGE SCALE GENOMIC DNA]</scope>
    <source>
        <strain evidence="2 3">DSM 29043</strain>
    </source>
</reference>
<gene>
    <name evidence="2" type="ORF">FHS75_002298</name>
</gene>
<keyword evidence="3" id="KW-1185">Reference proteome</keyword>
<evidence type="ECO:0000313" key="2">
    <source>
        <dbReference type="EMBL" id="NYH95966.1"/>
    </source>
</evidence>
<sequence length="65" mass="7610">MTLEQLIRNHELAKTNAARSNSAEERQTHFDLVAYYAKRIRAAQSRTGRHVTEWSQDDRHEGSDR</sequence>
<dbReference type="Proteomes" id="UP000522081">
    <property type="component" value="Unassembled WGS sequence"/>
</dbReference>
<organism evidence="2 3">
    <name type="scientific">Novosphingobium marinum</name>
    <dbReference type="NCBI Taxonomy" id="1514948"/>
    <lineage>
        <taxon>Bacteria</taxon>
        <taxon>Pseudomonadati</taxon>
        <taxon>Pseudomonadota</taxon>
        <taxon>Alphaproteobacteria</taxon>
        <taxon>Sphingomonadales</taxon>
        <taxon>Sphingomonadaceae</taxon>
        <taxon>Novosphingobium</taxon>
    </lineage>
</organism>
<dbReference type="AlphaFoldDB" id="A0A7Y9XWM5"/>
<comment type="caution">
    <text evidence="2">The sequence shown here is derived from an EMBL/GenBank/DDBJ whole genome shotgun (WGS) entry which is preliminary data.</text>
</comment>